<feature type="region of interest" description="Disordered" evidence="8">
    <location>
        <begin position="1"/>
        <end position="58"/>
    </location>
</feature>
<keyword evidence="2" id="KW-1003">Cell membrane</keyword>
<organism evidence="11 12">
    <name type="scientific">Nocardia nova</name>
    <dbReference type="NCBI Taxonomy" id="37330"/>
    <lineage>
        <taxon>Bacteria</taxon>
        <taxon>Bacillati</taxon>
        <taxon>Actinomycetota</taxon>
        <taxon>Actinomycetes</taxon>
        <taxon>Mycobacteriales</taxon>
        <taxon>Nocardiaceae</taxon>
        <taxon>Nocardia</taxon>
    </lineage>
</organism>
<feature type="transmembrane region" description="Helical" evidence="9">
    <location>
        <begin position="442"/>
        <end position="458"/>
    </location>
</feature>
<accession>A0A2S6A064</accession>
<feature type="compositionally biased region" description="Low complexity" evidence="8">
    <location>
        <begin position="34"/>
        <end position="43"/>
    </location>
</feature>
<evidence type="ECO:0000256" key="8">
    <source>
        <dbReference type="SAM" id="MobiDB-lite"/>
    </source>
</evidence>
<evidence type="ECO:0000313" key="12">
    <source>
        <dbReference type="Proteomes" id="UP000238356"/>
    </source>
</evidence>
<evidence type="ECO:0000259" key="10">
    <source>
        <dbReference type="Pfam" id="PF13231"/>
    </source>
</evidence>
<dbReference type="InterPro" id="IPR050297">
    <property type="entry name" value="LipidA_mod_glycosyltrf_83"/>
</dbReference>
<dbReference type="EMBL" id="PSZD01000020">
    <property type="protein sequence ID" value="PPJ24347.1"/>
    <property type="molecule type" value="Genomic_DNA"/>
</dbReference>
<feature type="transmembrane region" description="Helical" evidence="9">
    <location>
        <begin position="322"/>
        <end position="352"/>
    </location>
</feature>
<dbReference type="Proteomes" id="UP000238356">
    <property type="component" value="Unassembled WGS sequence"/>
</dbReference>
<evidence type="ECO:0000256" key="4">
    <source>
        <dbReference type="ARBA" id="ARBA00022679"/>
    </source>
</evidence>
<keyword evidence="6 9" id="KW-1133">Transmembrane helix</keyword>
<dbReference type="PANTHER" id="PTHR33908">
    <property type="entry name" value="MANNOSYLTRANSFERASE YKCB-RELATED"/>
    <property type="match status" value="1"/>
</dbReference>
<evidence type="ECO:0000256" key="2">
    <source>
        <dbReference type="ARBA" id="ARBA00022475"/>
    </source>
</evidence>
<dbReference type="GO" id="GO:0005886">
    <property type="term" value="C:plasma membrane"/>
    <property type="evidence" value="ECO:0007669"/>
    <property type="project" value="UniProtKB-SubCell"/>
</dbReference>
<evidence type="ECO:0000256" key="7">
    <source>
        <dbReference type="ARBA" id="ARBA00023136"/>
    </source>
</evidence>
<dbReference type="Pfam" id="PF13231">
    <property type="entry name" value="PMT_2"/>
    <property type="match status" value="1"/>
</dbReference>
<evidence type="ECO:0000256" key="1">
    <source>
        <dbReference type="ARBA" id="ARBA00004651"/>
    </source>
</evidence>
<feature type="transmembrane region" description="Helical" evidence="9">
    <location>
        <begin position="178"/>
        <end position="198"/>
    </location>
</feature>
<feature type="transmembrane region" description="Helical" evidence="9">
    <location>
        <begin position="464"/>
        <end position="482"/>
    </location>
</feature>
<dbReference type="GO" id="GO:0009103">
    <property type="term" value="P:lipopolysaccharide biosynthetic process"/>
    <property type="evidence" value="ECO:0007669"/>
    <property type="project" value="UniProtKB-ARBA"/>
</dbReference>
<keyword evidence="4 11" id="KW-0808">Transferase</keyword>
<feature type="transmembrane region" description="Helical" evidence="9">
    <location>
        <begin position="494"/>
        <end position="512"/>
    </location>
</feature>
<feature type="domain" description="Glycosyltransferase RgtA/B/C/D-like" evidence="10">
    <location>
        <begin position="222"/>
        <end position="382"/>
    </location>
</feature>
<keyword evidence="3" id="KW-0328">Glycosyltransferase</keyword>
<keyword evidence="7 9" id="KW-0472">Membrane</keyword>
<name>A0A2S6A064_9NOCA</name>
<evidence type="ECO:0000313" key="11">
    <source>
        <dbReference type="EMBL" id="PPJ24347.1"/>
    </source>
</evidence>
<proteinExistence type="predicted"/>
<reference evidence="11 12" key="1">
    <citation type="submission" date="2018-02" db="EMBL/GenBank/DDBJ databases">
        <title>8 Nocardia nova and 1 Nocardia cyriacigeorgica strain used for evolution to TMP-SMX.</title>
        <authorList>
            <person name="Mehta H."/>
            <person name="Weng J."/>
            <person name="Shamoo Y."/>
        </authorList>
    </citation>
    <scope>NUCLEOTIDE SEQUENCE [LARGE SCALE GENOMIC DNA]</scope>
    <source>
        <strain evidence="11 12">BAA2227</strain>
    </source>
</reference>
<keyword evidence="5 9" id="KW-0812">Transmembrane</keyword>
<gene>
    <name evidence="11" type="ORF">C5F51_25990</name>
</gene>
<dbReference type="GO" id="GO:0016763">
    <property type="term" value="F:pentosyltransferase activity"/>
    <property type="evidence" value="ECO:0007669"/>
    <property type="project" value="TreeGrafter"/>
</dbReference>
<sequence length="670" mass="71070">MVHQSGAGRGGGAAGRDVHLAGGPRPGSGRCGERAGTGVRAPGAGAGRRRSAHPHPARLLRADGLLRGCAADGWRGDVRPHQRRTVRQPGQFQRGLPVDQPLPRRHPAEHGVPGYPACARGRGALPFDPDETVPRYRSDRHRTGRCRITVTPRIAPGRRPARCVLKDLVPETVSRYRAAIWVGVVAVLTAAILVARAARYGWFGDELYFVAAGYHPAAGYVDQGPLVPLLARAAHAVAPDSPTVLRLPAILAGVAAIVVTAALAREFGGGRAARILAAIGYACCPYVVTQTASLSTFALDSTAVAVLAWLSARWVRTRADRLLLIAGVVAAIDLQVKLLLPVVVAALVLGIACCGPRELMRRPALWAAAAIAAVSAAPALLWQERRGWPQLAMGAVIRDEQHAATGGTAGLPVQLVTMAGVLGVVLIGCAAYGFASRRLRDHRFLAVATCVVVLFVAVSGGRPYYVAGLLPVLFAAGACVLAERFPVRWPRATAFTAATVSIVIALAVVLLLPSGSPPRPVTTRAELSTRMRVSGTTGWDTLVAGAALAVERAGPDHARTAILTRTYWQAAALDRFGPPGLPPVYSPDRGFAEFGRPPPGTTTIIYVDTDTAEMRLRRTFSTVEPLVRLDDPRGFPGIDAHVTIWRCAEPRDTWARLWPELTTDILDPGI</sequence>
<dbReference type="InterPro" id="IPR038731">
    <property type="entry name" value="RgtA/B/C-like"/>
</dbReference>
<comment type="caution">
    <text evidence="11">The sequence shown here is derived from an EMBL/GenBank/DDBJ whole genome shotgun (WGS) entry which is preliminary data.</text>
</comment>
<feature type="transmembrane region" description="Helical" evidence="9">
    <location>
        <begin position="364"/>
        <end position="382"/>
    </location>
</feature>
<keyword evidence="12" id="KW-1185">Reference proteome</keyword>
<feature type="transmembrane region" description="Helical" evidence="9">
    <location>
        <begin position="245"/>
        <end position="264"/>
    </location>
</feature>
<evidence type="ECO:0000256" key="3">
    <source>
        <dbReference type="ARBA" id="ARBA00022676"/>
    </source>
</evidence>
<dbReference type="PANTHER" id="PTHR33908:SF11">
    <property type="entry name" value="MEMBRANE PROTEIN"/>
    <property type="match status" value="1"/>
</dbReference>
<evidence type="ECO:0000256" key="9">
    <source>
        <dbReference type="SAM" id="Phobius"/>
    </source>
</evidence>
<feature type="transmembrane region" description="Helical" evidence="9">
    <location>
        <begin position="415"/>
        <end position="435"/>
    </location>
</feature>
<dbReference type="AlphaFoldDB" id="A0A2S6A064"/>
<protein>
    <submittedName>
        <fullName evidence="11">Glycosyl transferase family 39</fullName>
    </submittedName>
</protein>
<comment type="subcellular location">
    <subcellularLocation>
        <location evidence="1">Cell membrane</location>
        <topology evidence="1">Multi-pass membrane protein</topology>
    </subcellularLocation>
</comment>
<feature type="compositionally biased region" description="Basic residues" evidence="8">
    <location>
        <begin position="47"/>
        <end position="58"/>
    </location>
</feature>
<evidence type="ECO:0000256" key="6">
    <source>
        <dbReference type="ARBA" id="ARBA00022989"/>
    </source>
</evidence>
<feature type="transmembrane region" description="Helical" evidence="9">
    <location>
        <begin position="285"/>
        <end position="310"/>
    </location>
</feature>
<evidence type="ECO:0000256" key="5">
    <source>
        <dbReference type="ARBA" id="ARBA00022692"/>
    </source>
</evidence>